<evidence type="ECO:0000256" key="11">
    <source>
        <dbReference type="ARBA" id="ARBA00049534"/>
    </source>
</evidence>
<evidence type="ECO:0000256" key="10">
    <source>
        <dbReference type="ARBA" id="ARBA00047838"/>
    </source>
</evidence>
<sequence length="195" mass="21440">MKIVVVDYGAGNVYSVLSAIRRLGYQAVVSGEAAVIRSADRVIFPGVGQASAAMKKIQQRGIDKLLPQLEIPVLGICLGMQLMCIDTEEDKTSGLGIFPLSVKKFRDVEKVPHMGWNTIGGMQTALFKGVREGERMYFVHSYYVPDNAFCIARCEYGGTFAAAIAKDNFYGCQFHPEKSSQAGERILGNFINQLF</sequence>
<keyword evidence="5 12" id="KW-0028">Amino-acid biosynthesis</keyword>
<dbReference type="STRING" id="742817.HMPREF9449_01698"/>
<evidence type="ECO:0000256" key="6">
    <source>
        <dbReference type="ARBA" id="ARBA00022801"/>
    </source>
</evidence>
<keyword evidence="15" id="KW-0808">Transferase</keyword>
<evidence type="ECO:0000256" key="7">
    <source>
        <dbReference type="ARBA" id="ARBA00022962"/>
    </source>
</evidence>
<evidence type="ECO:0000259" key="14">
    <source>
        <dbReference type="Pfam" id="PF00117"/>
    </source>
</evidence>
<dbReference type="CDD" id="cd01748">
    <property type="entry name" value="GATase1_IGP_Synthase"/>
    <property type="match status" value="1"/>
</dbReference>
<dbReference type="Gene3D" id="3.40.50.880">
    <property type="match status" value="1"/>
</dbReference>
<evidence type="ECO:0000313" key="15">
    <source>
        <dbReference type="EMBL" id="EHP47845.1"/>
    </source>
</evidence>
<evidence type="ECO:0000256" key="4">
    <source>
        <dbReference type="ARBA" id="ARBA00022490"/>
    </source>
</evidence>
<dbReference type="SUPFAM" id="SSF52317">
    <property type="entry name" value="Class I glutamine amidotransferase-like"/>
    <property type="match status" value="1"/>
</dbReference>
<dbReference type="RefSeq" id="WP_009136846.1">
    <property type="nucleotide sequence ID" value="NZ_JH594596.1"/>
</dbReference>
<comment type="pathway">
    <text evidence="2 12">Amino-acid biosynthesis; L-histidine biosynthesis; L-histidine from 5-phospho-alpha-D-ribose 1-diphosphate: step 5/9.</text>
</comment>
<dbReference type="PATRIC" id="fig|742817.3.peg.1815"/>
<evidence type="ECO:0000256" key="12">
    <source>
        <dbReference type="HAMAP-Rule" id="MF_00278"/>
    </source>
</evidence>
<comment type="function">
    <text evidence="12">IGPS catalyzes the conversion of PRFAR and glutamine to IGP, AICAR and glutamate. The HisH subunit catalyzes the hydrolysis of glutamine to glutamate and ammonia as part of the synthesis of IGP and AICAR. The resulting ammonia molecule is channeled to the active site of HisF.</text>
</comment>
<reference evidence="15 16" key="1">
    <citation type="submission" date="2012-01" db="EMBL/GenBank/DDBJ databases">
        <title>The Genome Sequence of Odoribacter laneus YIT 12061.</title>
        <authorList>
            <consortium name="The Broad Institute Genome Sequencing Platform"/>
            <person name="Earl A."/>
            <person name="Ward D."/>
            <person name="Feldgarden M."/>
            <person name="Gevers D."/>
            <person name="Morotomi M."/>
            <person name="Young S.K."/>
            <person name="Zeng Q."/>
            <person name="Gargeya S."/>
            <person name="Fitzgerald M."/>
            <person name="Haas B."/>
            <person name="Abouelleil A."/>
            <person name="Alvarado L."/>
            <person name="Arachchi H.M."/>
            <person name="Berlin A."/>
            <person name="Chapman S.B."/>
            <person name="Gearin G."/>
            <person name="Goldberg J."/>
            <person name="Griggs A."/>
            <person name="Gujja S."/>
            <person name="Hansen M."/>
            <person name="Heiman D."/>
            <person name="Howarth C."/>
            <person name="Larimer J."/>
            <person name="Lui A."/>
            <person name="MacDonald P.J.P."/>
            <person name="McCowen C."/>
            <person name="Montmayeur A."/>
            <person name="Murphy C."/>
            <person name="Neiman D."/>
            <person name="Pearson M."/>
            <person name="Priest M."/>
            <person name="Roberts A."/>
            <person name="Saif S."/>
            <person name="Shea T."/>
            <person name="Sisk P."/>
            <person name="Stolte C."/>
            <person name="Sykes S."/>
            <person name="Wortman J."/>
            <person name="Nusbaum C."/>
            <person name="Birren B."/>
        </authorList>
    </citation>
    <scope>NUCLEOTIDE SEQUENCE [LARGE SCALE GENOMIC DNA]</scope>
    <source>
        <strain evidence="15 16">YIT 12061</strain>
    </source>
</reference>
<dbReference type="GeneID" id="98069263"/>
<dbReference type="Proteomes" id="UP000004892">
    <property type="component" value="Unassembled WGS sequence"/>
</dbReference>
<keyword evidence="4 12" id="KW-0963">Cytoplasm</keyword>
<keyword evidence="8 12" id="KW-0368">Histidine biosynthesis</keyword>
<dbReference type="InterPro" id="IPR010139">
    <property type="entry name" value="Imidazole-glycPsynth_HisH"/>
</dbReference>
<evidence type="ECO:0000256" key="13">
    <source>
        <dbReference type="PIRSR" id="PIRSR000495-1"/>
    </source>
</evidence>
<dbReference type="GO" id="GO:0000107">
    <property type="term" value="F:imidazoleglycerol-phosphate synthase activity"/>
    <property type="evidence" value="ECO:0007669"/>
    <property type="project" value="UniProtKB-UniRule"/>
</dbReference>
<dbReference type="PANTHER" id="PTHR42701:SF1">
    <property type="entry name" value="IMIDAZOLE GLYCEROL PHOSPHATE SYNTHASE SUBUNIT HISH"/>
    <property type="match status" value="1"/>
</dbReference>
<dbReference type="EC" id="4.3.2.10" evidence="12"/>
<feature type="active site" evidence="12 13">
    <location>
        <position position="175"/>
    </location>
</feature>
<feature type="active site" description="Nucleophile" evidence="12 13">
    <location>
        <position position="77"/>
    </location>
</feature>
<name>H1DHG2_9BACT</name>
<accession>H1DHG2</accession>
<dbReference type="PIRSF" id="PIRSF000495">
    <property type="entry name" value="Amidotransf_hisH"/>
    <property type="match status" value="1"/>
</dbReference>
<comment type="catalytic activity">
    <reaction evidence="10 12">
        <text>5-[(5-phospho-1-deoxy-D-ribulos-1-ylimino)methylamino]-1-(5-phospho-beta-D-ribosyl)imidazole-4-carboxamide + L-glutamine = D-erythro-1-(imidazol-4-yl)glycerol 3-phosphate + 5-amino-1-(5-phospho-beta-D-ribosyl)imidazole-4-carboxamide + L-glutamate + H(+)</text>
        <dbReference type="Rhea" id="RHEA:24793"/>
        <dbReference type="ChEBI" id="CHEBI:15378"/>
        <dbReference type="ChEBI" id="CHEBI:29985"/>
        <dbReference type="ChEBI" id="CHEBI:58278"/>
        <dbReference type="ChEBI" id="CHEBI:58359"/>
        <dbReference type="ChEBI" id="CHEBI:58475"/>
        <dbReference type="ChEBI" id="CHEBI:58525"/>
        <dbReference type="EC" id="4.3.2.10"/>
    </reaction>
</comment>
<dbReference type="InterPro" id="IPR029062">
    <property type="entry name" value="Class_I_gatase-like"/>
</dbReference>
<evidence type="ECO:0000256" key="3">
    <source>
        <dbReference type="ARBA" id="ARBA00011152"/>
    </source>
</evidence>
<keyword evidence="16" id="KW-1185">Reference proteome</keyword>
<protein>
    <recommendedName>
        <fullName evidence="12">Imidazole glycerol phosphate synthase subunit HisH</fullName>
        <ecNumber evidence="12">4.3.2.10</ecNumber>
    </recommendedName>
    <alternativeName>
        <fullName evidence="12">IGP synthase glutaminase subunit</fullName>
        <ecNumber evidence="12">3.5.1.2</ecNumber>
    </alternativeName>
    <alternativeName>
        <fullName evidence="12">IGP synthase subunit HisH</fullName>
    </alternativeName>
    <alternativeName>
        <fullName evidence="12">ImGP synthase subunit HisH</fullName>
        <shortName evidence="12">IGPS subunit HisH</shortName>
    </alternativeName>
</protein>
<evidence type="ECO:0000256" key="2">
    <source>
        <dbReference type="ARBA" id="ARBA00005091"/>
    </source>
</evidence>
<dbReference type="PROSITE" id="PS51273">
    <property type="entry name" value="GATASE_TYPE_1"/>
    <property type="match status" value="1"/>
</dbReference>
<dbReference type="FunFam" id="3.40.50.880:FF:000009">
    <property type="entry name" value="Imidazole glycerol phosphate synthase subunit HisH"/>
    <property type="match status" value="1"/>
</dbReference>
<feature type="active site" evidence="12 13">
    <location>
        <position position="177"/>
    </location>
</feature>
<organism evidence="15 16">
    <name type="scientific">Odoribacter laneus YIT 12061</name>
    <dbReference type="NCBI Taxonomy" id="742817"/>
    <lineage>
        <taxon>Bacteria</taxon>
        <taxon>Pseudomonadati</taxon>
        <taxon>Bacteroidota</taxon>
        <taxon>Bacteroidia</taxon>
        <taxon>Bacteroidales</taxon>
        <taxon>Odoribacteraceae</taxon>
        <taxon>Odoribacter</taxon>
    </lineage>
</organism>
<dbReference type="HAMAP" id="MF_00278">
    <property type="entry name" value="HisH"/>
    <property type="match status" value="1"/>
</dbReference>
<evidence type="ECO:0000256" key="1">
    <source>
        <dbReference type="ARBA" id="ARBA00004496"/>
    </source>
</evidence>
<feature type="domain" description="Glutamine amidotransferase" evidence="14">
    <location>
        <begin position="4"/>
        <end position="191"/>
    </location>
</feature>
<evidence type="ECO:0000313" key="16">
    <source>
        <dbReference type="Proteomes" id="UP000004892"/>
    </source>
</evidence>
<evidence type="ECO:0000256" key="5">
    <source>
        <dbReference type="ARBA" id="ARBA00022605"/>
    </source>
</evidence>
<proteinExistence type="inferred from homology"/>
<evidence type="ECO:0000256" key="9">
    <source>
        <dbReference type="ARBA" id="ARBA00023239"/>
    </source>
</evidence>
<dbReference type="UniPathway" id="UPA00031">
    <property type="reaction ID" value="UER00010"/>
</dbReference>
<dbReference type="Pfam" id="PF00117">
    <property type="entry name" value="GATase"/>
    <property type="match status" value="1"/>
</dbReference>
<dbReference type="GO" id="GO:0004359">
    <property type="term" value="F:glutaminase activity"/>
    <property type="evidence" value="ECO:0007669"/>
    <property type="project" value="UniProtKB-EC"/>
</dbReference>
<keyword evidence="9 12" id="KW-0456">Lyase</keyword>
<dbReference type="EC" id="3.5.1.2" evidence="12"/>
<comment type="subunit">
    <text evidence="3 12">Heterodimer of HisH and HisF.</text>
</comment>
<dbReference type="EMBL" id="ADMC01000022">
    <property type="protein sequence ID" value="EHP47845.1"/>
    <property type="molecule type" value="Genomic_DNA"/>
</dbReference>
<keyword evidence="6 12" id="KW-0378">Hydrolase</keyword>
<comment type="catalytic activity">
    <reaction evidence="11 12">
        <text>L-glutamine + H2O = L-glutamate + NH4(+)</text>
        <dbReference type="Rhea" id="RHEA:15889"/>
        <dbReference type="ChEBI" id="CHEBI:15377"/>
        <dbReference type="ChEBI" id="CHEBI:28938"/>
        <dbReference type="ChEBI" id="CHEBI:29985"/>
        <dbReference type="ChEBI" id="CHEBI:58359"/>
        <dbReference type="EC" id="3.5.1.2"/>
    </reaction>
</comment>
<comment type="caution">
    <text evidence="15">The sequence shown here is derived from an EMBL/GenBank/DDBJ whole genome shotgun (WGS) entry which is preliminary data.</text>
</comment>
<dbReference type="GO" id="GO:0000105">
    <property type="term" value="P:L-histidine biosynthetic process"/>
    <property type="evidence" value="ECO:0007669"/>
    <property type="project" value="UniProtKB-UniRule"/>
</dbReference>
<dbReference type="HOGENOM" id="CLU_071837_0_0_10"/>
<dbReference type="InterPro" id="IPR017926">
    <property type="entry name" value="GATASE"/>
</dbReference>
<dbReference type="AlphaFoldDB" id="H1DHG2"/>
<evidence type="ECO:0000256" key="8">
    <source>
        <dbReference type="ARBA" id="ARBA00023102"/>
    </source>
</evidence>
<dbReference type="GO" id="GO:0005737">
    <property type="term" value="C:cytoplasm"/>
    <property type="evidence" value="ECO:0007669"/>
    <property type="project" value="UniProtKB-SubCell"/>
</dbReference>
<dbReference type="NCBIfam" id="TIGR01855">
    <property type="entry name" value="IMP_synth_hisH"/>
    <property type="match status" value="1"/>
</dbReference>
<dbReference type="PANTHER" id="PTHR42701">
    <property type="entry name" value="IMIDAZOLE GLYCEROL PHOSPHATE SYNTHASE SUBUNIT HISH"/>
    <property type="match status" value="1"/>
</dbReference>
<dbReference type="eggNOG" id="COG0118">
    <property type="taxonomic scope" value="Bacteria"/>
</dbReference>
<gene>
    <name evidence="12" type="primary">hisH</name>
    <name evidence="15" type="ORF">HMPREF9449_01698</name>
</gene>
<comment type="subcellular location">
    <subcellularLocation>
        <location evidence="1 12">Cytoplasm</location>
    </subcellularLocation>
</comment>
<dbReference type="GO" id="GO:0016829">
    <property type="term" value="F:lyase activity"/>
    <property type="evidence" value="ECO:0007669"/>
    <property type="project" value="UniProtKB-KW"/>
</dbReference>
<keyword evidence="7 12" id="KW-0315">Glutamine amidotransferase</keyword>